<reference evidence="2 3" key="1">
    <citation type="journal article" date="2019" name="Commun. Biol.">
        <title>The bagworm genome reveals a unique fibroin gene that provides high tensile strength.</title>
        <authorList>
            <person name="Kono N."/>
            <person name="Nakamura H."/>
            <person name="Ohtoshi R."/>
            <person name="Tomita M."/>
            <person name="Numata K."/>
            <person name="Arakawa K."/>
        </authorList>
    </citation>
    <scope>NUCLEOTIDE SEQUENCE [LARGE SCALE GENOMIC DNA]</scope>
</reference>
<evidence type="ECO:0000313" key="3">
    <source>
        <dbReference type="Proteomes" id="UP000299102"/>
    </source>
</evidence>
<evidence type="ECO:0000256" key="1">
    <source>
        <dbReference type="SAM" id="MobiDB-lite"/>
    </source>
</evidence>
<comment type="caution">
    <text evidence="2">The sequence shown here is derived from an EMBL/GenBank/DDBJ whole genome shotgun (WGS) entry which is preliminary data.</text>
</comment>
<protein>
    <submittedName>
        <fullName evidence="2">Uncharacterized protein</fullName>
    </submittedName>
</protein>
<proteinExistence type="predicted"/>
<feature type="compositionally biased region" description="Basic and acidic residues" evidence="1">
    <location>
        <begin position="136"/>
        <end position="152"/>
    </location>
</feature>
<organism evidence="2 3">
    <name type="scientific">Eumeta variegata</name>
    <name type="common">Bagworm moth</name>
    <name type="synonym">Eumeta japonica</name>
    <dbReference type="NCBI Taxonomy" id="151549"/>
    <lineage>
        <taxon>Eukaryota</taxon>
        <taxon>Metazoa</taxon>
        <taxon>Ecdysozoa</taxon>
        <taxon>Arthropoda</taxon>
        <taxon>Hexapoda</taxon>
        <taxon>Insecta</taxon>
        <taxon>Pterygota</taxon>
        <taxon>Neoptera</taxon>
        <taxon>Endopterygota</taxon>
        <taxon>Lepidoptera</taxon>
        <taxon>Glossata</taxon>
        <taxon>Ditrysia</taxon>
        <taxon>Tineoidea</taxon>
        <taxon>Psychidae</taxon>
        <taxon>Oiketicinae</taxon>
        <taxon>Eumeta</taxon>
    </lineage>
</organism>
<sequence>MVDCFPLERTPQKISFLLIHANPLQVTRTFVIYGSFSYSDERVQLLKSTSNIDFGDANINIHSTNRQPSQKQTYGRARATEAEKAAGAPAPRRRCRTGSLLFPLTRRAKASLTSNNCFSLYTARLVAPRLGARGHNDLRTEADSSKEHDPKSLMRNRTAQDGALKETSRPEPPAHNAL</sequence>
<evidence type="ECO:0000313" key="2">
    <source>
        <dbReference type="EMBL" id="GBP56792.1"/>
    </source>
</evidence>
<gene>
    <name evidence="2" type="ORF">EVAR_91444_1</name>
</gene>
<name>A0A4C1X1G6_EUMVA</name>
<dbReference type="EMBL" id="BGZK01000701">
    <property type="protein sequence ID" value="GBP56792.1"/>
    <property type="molecule type" value="Genomic_DNA"/>
</dbReference>
<keyword evidence="3" id="KW-1185">Reference proteome</keyword>
<feature type="region of interest" description="Disordered" evidence="1">
    <location>
        <begin position="136"/>
        <end position="178"/>
    </location>
</feature>
<accession>A0A4C1X1G6</accession>
<dbReference type="Proteomes" id="UP000299102">
    <property type="component" value="Unassembled WGS sequence"/>
</dbReference>
<dbReference type="AlphaFoldDB" id="A0A4C1X1G6"/>